<dbReference type="GO" id="GO:0033214">
    <property type="term" value="P:siderophore-iron import into cell"/>
    <property type="evidence" value="ECO:0007669"/>
    <property type="project" value="TreeGrafter"/>
</dbReference>
<feature type="transmembrane region" description="Helical" evidence="8">
    <location>
        <begin position="82"/>
        <end position="104"/>
    </location>
</feature>
<comment type="similarity">
    <text evidence="2">Belongs to the binding-protein-dependent transport system permease family. FecCD subfamily.</text>
</comment>
<feature type="transmembrane region" description="Helical" evidence="8">
    <location>
        <begin position="271"/>
        <end position="288"/>
    </location>
</feature>
<evidence type="ECO:0000256" key="4">
    <source>
        <dbReference type="ARBA" id="ARBA00022475"/>
    </source>
</evidence>
<keyword evidence="6 8" id="KW-1133">Transmembrane helix</keyword>
<accession>A0A5C5SB19</accession>
<evidence type="ECO:0000256" key="5">
    <source>
        <dbReference type="ARBA" id="ARBA00022692"/>
    </source>
</evidence>
<keyword evidence="7 8" id="KW-0472">Membrane</keyword>
<dbReference type="PANTHER" id="PTHR30472:SF69">
    <property type="entry name" value="HEME-IRON TRANSPORT SYSTEM PERMEASE PROTEIN ISDF-RELATED"/>
    <property type="match status" value="1"/>
</dbReference>
<dbReference type="InterPro" id="IPR037294">
    <property type="entry name" value="ABC_BtuC-like"/>
</dbReference>
<dbReference type="Proteomes" id="UP000317430">
    <property type="component" value="Unassembled WGS sequence"/>
</dbReference>
<dbReference type="Gene3D" id="1.10.3470.10">
    <property type="entry name" value="ABC transporter involved in vitamin B12 uptake, BtuC"/>
    <property type="match status" value="1"/>
</dbReference>
<feature type="transmembrane region" description="Helical" evidence="8">
    <location>
        <begin position="7"/>
        <end position="29"/>
    </location>
</feature>
<dbReference type="GO" id="GO:0005886">
    <property type="term" value="C:plasma membrane"/>
    <property type="evidence" value="ECO:0007669"/>
    <property type="project" value="UniProtKB-SubCell"/>
</dbReference>
<feature type="transmembrane region" description="Helical" evidence="8">
    <location>
        <begin position="185"/>
        <end position="204"/>
    </location>
</feature>
<keyword evidence="10" id="KW-1185">Reference proteome</keyword>
<gene>
    <name evidence="9" type="ORF">FRX57_06755</name>
</gene>
<evidence type="ECO:0000256" key="8">
    <source>
        <dbReference type="SAM" id="Phobius"/>
    </source>
</evidence>
<keyword evidence="4" id="KW-1003">Cell membrane</keyword>
<reference evidence="9 10" key="1">
    <citation type="submission" date="2019-08" db="EMBL/GenBank/DDBJ databases">
        <authorList>
            <person name="Lei W."/>
        </authorList>
    </citation>
    <scope>NUCLEOTIDE SEQUENCE [LARGE SCALE GENOMIC DNA]</scope>
    <source>
        <strain evidence="9 10">CCUG 66496</strain>
    </source>
</reference>
<evidence type="ECO:0000256" key="7">
    <source>
        <dbReference type="ARBA" id="ARBA00023136"/>
    </source>
</evidence>
<feature type="transmembrane region" description="Helical" evidence="8">
    <location>
        <begin position="295"/>
        <end position="317"/>
    </location>
</feature>
<organism evidence="9 10">
    <name type="scientific">Streptococcus cuniculipharyngis</name>
    <dbReference type="NCBI Taxonomy" id="1562651"/>
    <lineage>
        <taxon>Bacteria</taxon>
        <taxon>Bacillati</taxon>
        <taxon>Bacillota</taxon>
        <taxon>Bacilli</taxon>
        <taxon>Lactobacillales</taxon>
        <taxon>Streptococcaceae</taxon>
        <taxon>Streptococcus</taxon>
    </lineage>
</organism>
<evidence type="ECO:0000256" key="6">
    <source>
        <dbReference type="ARBA" id="ARBA00022989"/>
    </source>
</evidence>
<dbReference type="SUPFAM" id="SSF81345">
    <property type="entry name" value="ABC transporter involved in vitamin B12 uptake, BtuC"/>
    <property type="match status" value="1"/>
</dbReference>
<evidence type="ECO:0000313" key="9">
    <source>
        <dbReference type="EMBL" id="TWS96659.1"/>
    </source>
</evidence>
<comment type="subcellular location">
    <subcellularLocation>
        <location evidence="1">Cell membrane</location>
        <topology evidence="1">Multi-pass membrane protein</topology>
    </subcellularLocation>
</comment>
<protein>
    <submittedName>
        <fullName evidence="9">Iron ABC transporter permease</fullName>
    </submittedName>
</protein>
<dbReference type="EMBL" id="VOHL01000007">
    <property type="protein sequence ID" value="TWS96659.1"/>
    <property type="molecule type" value="Genomic_DNA"/>
</dbReference>
<dbReference type="PANTHER" id="PTHR30472">
    <property type="entry name" value="FERRIC ENTEROBACTIN TRANSPORT SYSTEM PERMEASE PROTEIN"/>
    <property type="match status" value="1"/>
</dbReference>
<dbReference type="GO" id="GO:0022857">
    <property type="term" value="F:transmembrane transporter activity"/>
    <property type="evidence" value="ECO:0007669"/>
    <property type="project" value="InterPro"/>
</dbReference>
<dbReference type="CDD" id="cd06550">
    <property type="entry name" value="TM_ABC_iron-siderophores_like"/>
    <property type="match status" value="1"/>
</dbReference>
<sequence>MTNTKKFLYLIISLLLGALLSFVLGSYQANIFELLTHFDQAQLILLTIRLPRLLACLLGGGSLALSGLLLQTLTQNPLADSGILGINTGAGFVLSFFLATGYLSQGIHTGLLPLVAMLGGFLTVLIVYLLAYKKNHSINPNRLIISGVGLSTMMASLTVTLVGHIDRYKVDYISRWLSGQINGDNWAILTITSPLLILLWLLAYSQYTSLNIMTLNEHTATALGLNLKKERLIILFLATALSAISVILVGNITFVGLIAGHSVRKLFGNNHLISIPAALIMGMLILLLSDSIGRIFLVGLGIPTGLLVAMIGAPYFLSLMLKIK</sequence>
<feature type="transmembrane region" description="Helical" evidence="8">
    <location>
        <begin position="143"/>
        <end position="165"/>
    </location>
</feature>
<dbReference type="InterPro" id="IPR000522">
    <property type="entry name" value="ABC_transptr_permease_BtuC"/>
</dbReference>
<name>A0A5C5SB19_9STRE</name>
<feature type="transmembrane region" description="Helical" evidence="8">
    <location>
        <begin position="49"/>
        <end position="70"/>
    </location>
</feature>
<dbReference type="RefSeq" id="WP_146567950.1">
    <property type="nucleotide sequence ID" value="NZ_VOHL01000007.1"/>
</dbReference>
<proteinExistence type="inferred from homology"/>
<dbReference type="OrthoDB" id="9811721at2"/>
<keyword evidence="5 8" id="KW-0812">Transmembrane</keyword>
<dbReference type="AlphaFoldDB" id="A0A5C5SB19"/>
<evidence type="ECO:0000313" key="10">
    <source>
        <dbReference type="Proteomes" id="UP000317430"/>
    </source>
</evidence>
<feature type="transmembrane region" description="Helical" evidence="8">
    <location>
        <begin position="232"/>
        <end position="259"/>
    </location>
</feature>
<evidence type="ECO:0000256" key="1">
    <source>
        <dbReference type="ARBA" id="ARBA00004651"/>
    </source>
</evidence>
<feature type="transmembrane region" description="Helical" evidence="8">
    <location>
        <begin position="110"/>
        <end position="131"/>
    </location>
</feature>
<evidence type="ECO:0000256" key="2">
    <source>
        <dbReference type="ARBA" id="ARBA00007935"/>
    </source>
</evidence>
<dbReference type="Pfam" id="PF01032">
    <property type="entry name" value="FecCD"/>
    <property type="match status" value="1"/>
</dbReference>
<evidence type="ECO:0000256" key="3">
    <source>
        <dbReference type="ARBA" id="ARBA00022448"/>
    </source>
</evidence>
<keyword evidence="3" id="KW-0813">Transport</keyword>
<comment type="caution">
    <text evidence="9">The sequence shown here is derived from an EMBL/GenBank/DDBJ whole genome shotgun (WGS) entry which is preliminary data.</text>
</comment>